<evidence type="ECO:0000313" key="3">
    <source>
        <dbReference type="Proteomes" id="UP000063308"/>
    </source>
</evidence>
<keyword evidence="1" id="KW-0812">Transmembrane</keyword>
<organism evidence="2 3">
    <name type="scientific">Bradyrhizobium diazoefficiens</name>
    <dbReference type="NCBI Taxonomy" id="1355477"/>
    <lineage>
        <taxon>Bacteria</taxon>
        <taxon>Pseudomonadati</taxon>
        <taxon>Pseudomonadota</taxon>
        <taxon>Alphaproteobacteria</taxon>
        <taxon>Hyphomicrobiales</taxon>
        <taxon>Nitrobacteraceae</taxon>
        <taxon>Bradyrhizobium</taxon>
    </lineage>
</organism>
<gene>
    <name evidence="2" type="ORF">NK6_1395</name>
</gene>
<proteinExistence type="predicted"/>
<reference evidence="2 3" key="1">
    <citation type="submission" date="2014-11" db="EMBL/GenBank/DDBJ databases">
        <title>Symbiosis island explosion on the genome of extra-slow-growing strains of soybean bradyrhizobia with massive insertion sequences.</title>
        <authorList>
            <person name="Iida T."/>
            <person name="Minamisawa K."/>
        </authorList>
    </citation>
    <scope>NUCLEOTIDE SEQUENCE [LARGE SCALE GENOMIC DNA]</scope>
    <source>
        <strain evidence="2 3">NK6</strain>
    </source>
</reference>
<accession>A0A0E4BLA2</accession>
<dbReference type="RefSeq" id="WP_129557364.1">
    <property type="nucleotide sequence ID" value="NZ_JAFCKD010000012.1"/>
</dbReference>
<dbReference type="AlphaFoldDB" id="A0A0E4BLA2"/>
<protein>
    <submittedName>
        <fullName evidence="2">Uncharacterized protein</fullName>
    </submittedName>
</protein>
<sequence length="67" mass="6871">MPAAEAASLSVKDREADVTAIINAISRTVVSVTRADVAKHALLLAGACAFVFVLSLTDGLDLSPGLF</sequence>
<name>A0A0E4BLA2_9BRAD</name>
<evidence type="ECO:0000313" key="2">
    <source>
        <dbReference type="EMBL" id="BAR54579.1"/>
    </source>
</evidence>
<evidence type="ECO:0000256" key="1">
    <source>
        <dbReference type="SAM" id="Phobius"/>
    </source>
</evidence>
<keyword evidence="1" id="KW-0472">Membrane</keyword>
<feature type="transmembrane region" description="Helical" evidence="1">
    <location>
        <begin position="37"/>
        <end position="57"/>
    </location>
</feature>
<dbReference type="Proteomes" id="UP000063308">
    <property type="component" value="Chromosome"/>
</dbReference>
<keyword evidence="1" id="KW-1133">Transmembrane helix</keyword>
<dbReference type="EMBL" id="AP014685">
    <property type="protein sequence ID" value="BAR54579.1"/>
    <property type="molecule type" value="Genomic_DNA"/>
</dbReference>